<dbReference type="InterPro" id="IPR015915">
    <property type="entry name" value="Kelch-typ_b-propeller"/>
</dbReference>
<dbReference type="PANTHER" id="PTHR46228:SF2">
    <property type="entry name" value="KELCH REPEAT PROTEIN (AFU_ORTHOLOGUE AFUA_4G14350)"/>
    <property type="match status" value="1"/>
</dbReference>
<dbReference type="NCBIfam" id="NF010730">
    <property type="entry name" value="PRK14131.1"/>
    <property type="match status" value="1"/>
</dbReference>
<organism evidence="4 5">
    <name type="scientific">Vibrio ponticus</name>
    <dbReference type="NCBI Taxonomy" id="265668"/>
    <lineage>
        <taxon>Bacteria</taxon>
        <taxon>Pseudomonadati</taxon>
        <taxon>Pseudomonadota</taxon>
        <taxon>Gammaproteobacteria</taxon>
        <taxon>Vibrionales</taxon>
        <taxon>Vibrionaceae</taxon>
        <taxon>Vibrio</taxon>
    </lineage>
</organism>
<dbReference type="Pfam" id="PF24996">
    <property type="entry name" value="NANM"/>
    <property type="match status" value="1"/>
</dbReference>
<feature type="signal peptide" evidence="3">
    <location>
        <begin position="1"/>
        <end position="27"/>
    </location>
</feature>
<accession>A0A3N3E0S7</accession>
<dbReference type="EMBL" id="RKIK01000022">
    <property type="protein sequence ID" value="ROV60355.1"/>
    <property type="molecule type" value="Genomic_DNA"/>
</dbReference>
<keyword evidence="3" id="KW-0732">Signal</keyword>
<evidence type="ECO:0000256" key="1">
    <source>
        <dbReference type="ARBA" id="ARBA00022441"/>
    </source>
</evidence>
<evidence type="ECO:0000313" key="4">
    <source>
        <dbReference type="EMBL" id="ROV60355.1"/>
    </source>
</evidence>
<gene>
    <name evidence="4" type="ORF">EGH82_09390</name>
</gene>
<evidence type="ECO:0000256" key="2">
    <source>
        <dbReference type="ARBA" id="ARBA00022737"/>
    </source>
</evidence>
<comment type="caution">
    <text evidence="4">The sequence shown here is derived from an EMBL/GenBank/DDBJ whole genome shotgun (WGS) entry which is preliminary data.</text>
</comment>
<dbReference type="InterPro" id="IPR056734">
    <property type="entry name" value="NANM"/>
</dbReference>
<evidence type="ECO:0000313" key="5">
    <source>
        <dbReference type="Proteomes" id="UP000278792"/>
    </source>
</evidence>
<dbReference type="SUPFAM" id="SSF117281">
    <property type="entry name" value="Kelch motif"/>
    <property type="match status" value="1"/>
</dbReference>
<name>A0A3N3E0S7_9VIBR</name>
<reference evidence="4 5" key="1">
    <citation type="submission" date="2018-11" db="EMBL/GenBank/DDBJ databases">
        <title>Vibrio ponticus strain CAIM 1751 pathogenic for the snapper Lutjanus guttatus.</title>
        <authorList>
            <person name="Soto-Rodriguez S."/>
            <person name="Lozano-Olvera R."/>
            <person name="Gomez-Gil B."/>
        </authorList>
    </citation>
    <scope>NUCLEOTIDE SEQUENCE [LARGE SCALE GENOMIC DNA]</scope>
    <source>
        <strain evidence="4 5">CAIM 1751</strain>
    </source>
</reference>
<feature type="chain" id="PRO_5018050290" evidence="3">
    <location>
        <begin position="28"/>
        <end position="387"/>
    </location>
</feature>
<protein>
    <submittedName>
        <fullName evidence="4">YjhT family mutarotase</fullName>
    </submittedName>
</protein>
<proteinExistence type="predicted"/>
<dbReference type="NCBIfam" id="TIGR03547">
    <property type="entry name" value="muta_rot_YjhT"/>
    <property type="match status" value="1"/>
</dbReference>
<dbReference type="Proteomes" id="UP000278792">
    <property type="component" value="Unassembled WGS sequence"/>
</dbReference>
<dbReference type="InterPro" id="IPR019936">
    <property type="entry name" value="NanM_proteobact"/>
</dbReference>
<keyword evidence="2" id="KW-0677">Repeat</keyword>
<dbReference type="Gene3D" id="2.120.10.80">
    <property type="entry name" value="Kelch-type beta propeller"/>
    <property type="match status" value="2"/>
</dbReference>
<keyword evidence="1" id="KW-0880">Kelch repeat</keyword>
<sequence>MNMNCYLKTLYPVLLTAPLLAAFSVSANQTWPDLPQGVKNGVGAQVDSKIYVGLGSLGQDFYMLDLDNLEKGWQKQAQFTGPARDGATASVIGGDIYIFGGSGKADAKAKSPVIFDTVYRFDSQNNSWSQMQTTAPVGLLGAASYSPDNQQIVFFGGYNKPLFDKYLSDILTTDQKAQPEKWQKIVDDYMGLKPVDYQWNRQVLSFNPSTNQWQDLGSSPYLPNCGAALVTDKQNALLISGEIKPGLRTAEVKTYQFGQAQPWISEHPLPTPESQPLQEGVAGAFAGMSNGAVLVAGGANFHGAKQAFDQGNMFAHNGLAKAFNSETYVFKDGAWKQGNDLAEGVAYGLSFTVPQGVLMVGGEKTDKSASTKVAMLTWNGTQIEQQD</sequence>
<dbReference type="PANTHER" id="PTHR46228">
    <property type="entry name" value="KELCH DOMAIN-CONTAINING PROTEIN"/>
    <property type="match status" value="1"/>
</dbReference>
<dbReference type="AlphaFoldDB" id="A0A3N3E0S7"/>
<evidence type="ECO:0000256" key="3">
    <source>
        <dbReference type="SAM" id="SignalP"/>
    </source>
</evidence>